<accession>A0A7K0KE07</accession>
<sequence length="471" mass="54783">MKQFMDENFLLQTETAQKLYHEHAAKMPIIDYHCHLVPQQVAENKRFRTITEVWLGGDHYKWRAMRSNGIPEKYCTGKDTSDWEKFEKWAETVPYTFRNPLYHWTHLELKTAFGINKRLNPETAREIFDECNDKLANDPALTPWGLLNKYNVETVCTTDDPIDDLHYHSIVAKSELKTRMLPAWRPDKAMAPESALAFREYVEKLSAASGKNISNFQDYVDALQQRHDFFSTMGCRLSDHGIEEFYAEEYTDQEINDIFDKVYAGKELSHEEVLKFKSAMLYVFAVQDYEAGWAQQYHYGAIRNNNTRMFRQLGPDTGFDSIGEFNTAKSCSAFLNRLDLEGHLTKTILYNLNPCANEVMATMLGNFQDGSMPGKIQWGSGWWFLDQKDGITKQLNALSLLGLLSRFVGMLTDSRSFLSYPRHEYFRRILCNLIGNDIENGEIPYDGFEEKRVNQMVEDISYYNAKNFFNF</sequence>
<comment type="catalytic activity">
    <reaction evidence="7">
        <text>aldehydo-D-galacturonate = keto-D-tagaturonate</text>
        <dbReference type="Rhea" id="RHEA:27702"/>
        <dbReference type="ChEBI" id="CHEBI:12952"/>
        <dbReference type="ChEBI" id="CHEBI:17886"/>
    </reaction>
</comment>
<dbReference type="GO" id="GO:0042840">
    <property type="term" value="P:D-glucuronate catabolic process"/>
    <property type="evidence" value="ECO:0007669"/>
    <property type="project" value="TreeGrafter"/>
</dbReference>
<dbReference type="Pfam" id="PF02614">
    <property type="entry name" value="UxaC"/>
    <property type="match status" value="1"/>
</dbReference>
<evidence type="ECO:0000256" key="7">
    <source>
        <dbReference type="HAMAP-Rule" id="MF_00675"/>
    </source>
</evidence>
<comment type="pathway">
    <text evidence="2 7">Carbohydrate metabolism; pentose and glucuronate interconversion.</text>
</comment>
<keyword evidence="9" id="KW-1185">Reference proteome</keyword>
<dbReference type="Proteomes" id="UP000438914">
    <property type="component" value="Unassembled WGS sequence"/>
</dbReference>
<proteinExistence type="inferred from homology"/>
<evidence type="ECO:0000313" key="8">
    <source>
        <dbReference type="EMBL" id="MST84161.1"/>
    </source>
</evidence>
<dbReference type="RefSeq" id="WP_154533746.1">
    <property type="nucleotide sequence ID" value="NZ_VUNG01000010.1"/>
</dbReference>
<dbReference type="SUPFAM" id="SSF51556">
    <property type="entry name" value="Metallo-dependent hydrolases"/>
    <property type="match status" value="1"/>
</dbReference>
<evidence type="ECO:0000256" key="3">
    <source>
        <dbReference type="ARBA" id="ARBA00008397"/>
    </source>
</evidence>
<evidence type="ECO:0000256" key="2">
    <source>
        <dbReference type="ARBA" id="ARBA00004892"/>
    </source>
</evidence>
<dbReference type="GO" id="GO:0019698">
    <property type="term" value="P:D-galacturonate catabolic process"/>
    <property type="evidence" value="ECO:0007669"/>
    <property type="project" value="TreeGrafter"/>
</dbReference>
<keyword evidence="6 7" id="KW-0413">Isomerase</keyword>
<reference evidence="8 9" key="1">
    <citation type="submission" date="2019-08" db="EMBL/GenBank/DDBJ databases">
        <title>In-depth cultivation of the pig gut microbiome towards novel bacterial diversity and tailored functional studies.</title>
        <authorList>
            <person name="Wylensek D."/>
            <person name="Hitch T.C.A."/>
            <person name="Clavel T."/>
        </authorList>
    </citation>
    <scope>NUCLEOTIDE SEQUENCE [LARGE SCALE GENOMIC DNA]</scope>
    <source>
        <strain evidence="8 9">LKV-178-WT-2A</strain>
    </source>
</reference>
<dbReference type="AlphaFoldDB" id="A0A7K0KE07"/>
<evidence type="ECO:0000256" key="4">
    <source>
        <dbReference type="ARBA" id="ARBA00012546"/>
    </source>
</evidence>
<dbReference type="EC" id="5.3.1.12" evidence="4 7"/>
<comment type="caution">
    <text evidence="8">The sequence shown here is derived from an EMBL/GenBank/DDBJ whole genome shotgun (WGS) entry which is preliminary data.</text>
</comment>
<dbReference type="EMBL" id="VUNG01000010">
    <property type="protein sequence ID" value="MST84161.1"/>
    <property type="molecule type" value="Genomic_DNA"/>
</dbReference>
<dbReference type="Gene3D" id="1.10.2020.10">
    <property type="entry name" value="uronate isomerase, domain 2, chain A"/>
    <property type="match status" value="1"/>
</dbReference>
<dbReference type="PANTHER" id="PTHR30068:SF4">
    <property type="entry name" value="URONATE ISOMERASE"/>
    <property type="match status" value="1"/>
</dbReference>
<gene>
    <name evidence="7 8" type="primary">uxaC</name>
    <name evidence="8" type="ORF">FYJ73_05690</name>
</gene>
<dbReference type="GO" id="GO:0008880">
    <property type="term" value="F:glucuronate isomerase activity"/>
    <property type="evidence" value="ECO:0007669"/>
    <property type="project" value="UniProtKB-UniRule"/>
</dbReference>
<dbReference type="InterPro" id="IPR032466">
    <property type="entry name" value="Metal_Hydrolase"/>
</dbReference>
<dbReference type="InterPro" id="IPR003766">
    <property type="entry name" value="Uronate_isomerase"/>
</dbReference>
<evidence type="ECO:0000256" key="6">
    <source>
        <dbReference type="ARBA" id="ARBA00023235"/>
    </source>
</evidence>
<dbReference type="Gene3D" id="3.20.20.140">
    <property type="entry name" value="Metal-dependent hydrolases"/>
    <property type="match status" value="1"/>
</dbReference>
<evidence type="ECO:0000256" key="1">
    <source>
        <dbReference type="ARBA" id="ARBA00001165"/>
    </source>
</evidence>
<dbReference type="NCBIfam" id="NF002794">
    <property type="entry name" value="PRK02925.1"/>
    <property type="match status" value="1"/>
</dbReference>
<dbReference type="UniPathway" id="UPA00246"/>
<comment type="catalytic activity">
    <reaction evidence="1 7">
        <text>D-glucuronate = D-fructuronate</text>
        <dbReference type="Rhea" id="RHEA:13049"/>
        <dbReference type="ChEBI" id="CHEBI:58720"/>
        <dbReference type="ChEBI" id="CHEBI:59863"/>
        <dbReference type="EC" id="5.3.1.12"/>
    </reaction>
</comment>
<name>A0A7K0KE07_9BACT</name>
<evidence type="ECO:0000256" key="5">
    <source>
        <dbReference type="ARBA" id="ARBA00020555"/>
    </source>
</evidence>
<organism evidence="8 9">
    <name type="scientific">Hallella mizrahii</name>
    <dbReference type="NCBI Taxonomy" id="2606637"/>
    <lineage>
        <taxon>Bacteria</taxon>
        <taxon>Pseudomonadati</taxon>
        <taxon>Bacteroidota</taxon>
        <taxon>Bacteroidia</taxon>
        <taxon>Bacteroidales</taxon>
        <taxon>Prevotellaceae</taxon>
        <taxon>Hallella</taxon>
    </lineage>
</organism>
<comment type="similarity">
    <text evidence="3 7">Belongs to the metallo-dependent hydrolases superfamily. Uronate isomerase family.</text>
</comment>
<dbReference type="HAMAP" id="MF_00675">
    <property type="entry name" value="UxaC"/>
    <property type="match status" value="1"/>
</dbReference>
<dbReference type="PANTHER" id="PTHR30068">
    <property type="entry name" value="URONATE ISOMERASE"/>
    <property type="match status" value="1"/>
</dbReference>
<protein>
    <recommendedName>
        <fullName evidence="5 7">Uronate isomerase</fullName>
        <ecNumber evidence="4 7">5.3.1.12</ecNumber>
    </recommendedName>
    <alternativeName>
        <fullName evidence="7">Glucuronate isomerase</fullName>
    </alternativeName>
    <alternativeName>
        <fullName evidence="7">Uronic isomerase</fullName>
    </alternativeName>
</protein>
<evidence type="ECO:0000313" key="9">
    <source>
        <dbReference type="Proteomes" id="UP000438914"/>
    </source>
</evidence>